<evidence type="ECO:0000313" key="3">
    <source>
        <dbReference type="Proteomes" id="UP000516046"/>
    </source>
</evidence>
<dbReference type="AlphaFoldDB" id="A0A7G9WJM9"/>
<name>A0A7G9WJM9_9FIRM</name>
<keyword evidence="1" id="KW-0472">Membrane</keyword>
<organism evidence="2 3">
    <name type="scientific">Caproicibacterium amylolyticum</name>
    <dbReference type="NCBI Taxonomy" id="2766537"/>
    <lineage>
        <taxon>Bacteria</taxon>
        <taxon>Bacillati</taxon>
        <taxon>Bacillota</taxon>
        <taxon>Clostridia</taxon>
        <taxon>Eubacteriales</taxon>
        <taxon>Oscillospiraceae</taxon>
        <taxon>Caproicibacterium</taxon>
    </lineage>
</organism>
<keyword evidence="1" id="KW-0812">Transmembrane</keyword>
<evidence type="ECO:0000313" key="2">
    <source>
        <dbReference type="EMBL" id="QNO18891.1"/>
    </source>
</evidence>
<gene>
    <name evidence="2" type="ORF">H6X83_04480</name>
</gene>
<keyword evidence="3" id="KW-1185">Reference proteome</keyword>
<proteinExistence type="predicted"/>
<dbReference type="RefSeq" id="WP_212507960.1">
    <property type="nucleotide sequence ID" value="NZ_CP060696.1"/>
</dbReference>
<protein>
    <submittedName>
        <fullName evidence="2">PrgI family protein</fullName>
    </submittedName>
</protein>
<dbReference type="Pfam" id="PF12666">
    <property type="entry name" value="PrgI"/>
    <property type="match status" value="1"/>
</dbReference>
<accession>A0A7G9WJM9</accession>
<dbReference type="Proteomes" id="UP000516046">
    <property type="component" value="Chromosome"/>
</dbReference>
<feature type="transmembrane region" description="Helical" evidence="1">
    <location>
        <begin position="25"/>
        <end position="45"/>
    </location>
</feature>
<dbReference type="KEGG" id="caml:H6X83_04480"/>
<feature type="transmembrane region" description="Helical" evidence="1">
    <location>
        <begin position="51"/>
        <end position="69"/>
    </location>
</feature>
<dbReference type="InterPro" id="IPR024414">
    <property type="entry name" value="Uncharacterised_PrgI"/>
</dbReference>
<dbReference type="EMBL" id="CP060696">
    <property type="protein sequence ID" value="QNO18891.1"/>
    <property type="molecule type" value="Genomic_DNA"/>
</dbReference>
<reference evidence="2 3" key="1">
    <citation type="submission" date="2020-08" db="EMBL/GenBank/DDBJ databases">
        <authorList>
            <person name="Ren C."/>
            <person name="Gu Y."/>
            <person name="Xu Y."/>
        </authorList>
    </citation>
    <scope>NUCLEOTIDE SEQUENCE [LARGE SCALE GENOMIC DNA]</scope>
    <source>
        <strain evidence="2 3">LBM18003</strain>
    </source>
</reference>
<evidence type="ECO:0000256" key="1">
    <source>
        <dbReference type="SAM" id="Phobius"/>
    </source>
</evidence>
<sequence length="123" mass="14020">MIVQIPDDISAYEPKLFGNFTVRQVVCAVISFIVVAAVFIPLFLLTGDVTSAGFAACMIGVPIIFFSVIKKDGLHFEHILLLKLQDAKYAKHRPFRMRNYYEDFAILNNEIKEIEETYDLDSK</sequence>
<keyword evidence="1" id="KW-1133">Transmembrane helix</keyword>